<reference evidence="5" key="1">
    <citation type="submission" date="2009-09" db="EMBL/GenBank/DDBJ databases">
        <authorList>
            <consortium name="The Broad Institute Genome Sequencing Platform"/>
            <person name="Ward D."/>
            <person name="Feldgarden M."/>
            <person name="Earl A."/>
            <person name="Young S.K."/>
            <person name="Zeng Q."/>
            <person name="Koehrsen M."/>
            <person name="Alvarado L."/>
            <person name="Berlin A."/>
            <person name="Bochicchio J."/>
            <person name="Borenstein D."/>
            <person name="Chapman S.B."/>
            <person name="Chen Z."/>
            <person name="Engels R."/>
            <person name="Freedman E."/>
            <person name="Gellesch M."/>
            <person name="Goldberg J."/>
            <person name="Griggs A."/>
            <person name="Gujja S."/>
            <person name="Heilman E."/>
            <person name="Heiman D."/>
            <person name="Hepburn T."/>
            <person name="Howarth C."/>
            <person name="Jen D."/>
            <person name="Larson L."/>
            <person name="Lewis B."/>
            <person name="Mehta T."/>
            <person name="Park D."/>
            <person name="Pearson M."/>
            <person name="Roberts A."/>
            <person name="Saif S."/>
            <person name="Shea T."/>
            <person name="Shenoy N."/>
            <person name="Sisk P."/>
            <person name="Stolte C."/>
            <person name="Sykes S."/>
            <person name="Thomson T."/>
            <person name="Walk T."/>
            <person name="White J."/>
            <person name="Yandava C."/>
            <person name="Sibley C.D."/>
            <person name="Field T.R."/>
            <person name="Grinwis M."/>
            <person name="Eshaghurshan C.S."/>
            <person name="Surette M.G."/>
            <person name="Haas B."/>
            <person name="Nusbaum C."/>
            <person name="Birren B."/>
        </authorList>
    </citation>
    <scope>NUCLEOTIDE SEQUENCE [LARGE SCALE GENOMIC DNA]</scope>
    <source>
        <strain evidence="5">ATCC 700633</strain>
    </source>
</reference>
<dbReference type="SUPFAM" id="SSF110710">
    <property type="entry name" value="TTHA0583/YokD-like"/>
    <property type="match status" value="1"/>
</dbReference>
<dbReference type="AlphaFoldDB" id="D0BK85"/>
<evidence type="ECO:0000256" key="4">
    <source>
        <dbReference type="RuleBase" id="RU365031"/>
    </source>
</evidence>
<dbReference type="InterPro" id="IPR028345">
    <property type="entry name" value="Antibiotic_NAT-like"/>
</dbReference>
<dbReference type="PANTHER" id="PTHR11104">
    <property type="entry name" value="AMINOGLYCOSIDE N3-ACETYLTRANSFERASE"/>
    <property type="match status" value="1"/>
</dbReference>
<dbReference type="Pfam" id="PF02522">
    <property type="entry name" value="Antibiotic_NAT"/>
    <property type="match status" value="1"/>
</dbReference>
<keyword evidence="4" id="KW-0046">Antibiotic resistance</keyword>
<dbReference type="GO" id="GO:0046677">
    <property type="term" value="P:response to antibiotic"/>
    <property type="evidence" value="ECO:0007669"/>
    <property type="project" value="UniProtKB-KW"/>
</dbReference>
<comment type="catalytic activity">
    <reaction evidence="4">
        <text>a 2-deoxystreptamine antibiotic + acetyl-CoA = an N(3)-acetyl-2-deoxystreptamine antibiotic + CoA + H(+)</text>
        <dbReference type="Rhea" id="RHEA:12665"/>
        <dbReference type="ChEBI" id="CHEBI:15378"/>
        <dbReference type="ChEBI" id="CHEBI:57287"/>
        <dbReference type="ChEBI" id="CHEBI:57288"/>
        <dbReference type="ChEBI" id="CHEBI:57921"/>
        <dbReference type="ChEBI" id="CHEBI:77452"/>
        <dbReference type="EC" id="2.3.1.81"/>
    </reaction>
</comment>
<proteinExistence type="inferred from homology"/>
<dbReference type="EC" id="2.3.1.-" evidence="4"/>
<evidence type="ECO:0000313" key="5">
    <source>
        <dbReference type="EMBL" id="EEW93488.2"/>
    </source>
</evidence>
<evidence type="ECO:0000256" key="1">
    <source>
        <dbReference type="ARBA" id="ARBA00006383"/>
    </source>
</evidence>
<comment type="similarity">
    <text evidence="1 4">Belongs to the antibiotic N-acetyltransferase family.</text>
</comment>
<keyword evidence="6" id="KW-1185">Reference proteome</keyword>
<evidence type="ECO:0000313" key="6">
    <source>
        <dbReference type="Proteomes" id="UP000002939"/>
    </source>
</evidence>
<dbReference type="InterPro" id="IPR003679">
    <property type="entry name" value="Amioglycoside_AcTrfase"/>
</dbReference>
<gene>
    <name evidence="5" type="ORF">HMPREF0446_00370</name>
</gene>
<protein>
    <recommendedName>
        <fullName evidence="4">Aminoglycoside N(3)-acetyltransferase</fullName>
        <ecNumber evidence="4">2.3.1.-</ecNumber>
    </recommendedName>
</protein>
<sequence length="269" mass="30604">MYSYMQKCIDKNFKPVTKDDLIHKFSQLGIKRGDTLLVHASLSSLGYVVGGAEALYLALREVIGIEGTIVVPSQTVEISDPASWQYPPVPDEWHDVIRDAMPAYSKELSYSKAMGAFSQFIGILPDSIRSNHPMYSFTAIGEKASEIIGQDSLDFPFGDKSPLGRMYSISAKVLMIGTDFETNTSLHLAENRLNREVIHEKSKILTKDGEKWISLKNIELDIYDDYLEVQKNFMEQYTVNHISINDSNVYLFDMKECVDFAEHYYQLKE</sequence>
<evidence type="ECO:0000256" key="2">
    <source>
        <dbReference type="ARBA" id="ARBA00022679"/>
    </source>
</evidence>
<keyword evidence="3 4" id="KW-0012">Acyltransferase</keyword>
<keyword evidence="2 4" id="KW-0808">Transferase</keyword>
<organism evidence="5 6">
    <name type="scientific">Granulicatella elegans ATCC 700633</name>
    <dbReference type="NCBI Taxonomy" id="626369"/>
    <lineage>
        <taxon>Bacteria</taxon>
        <taxon>Bacillati</taxon>
        <taxon>Bacillota</taxon>
        <taxon>Bacilli</taxon>
        <taxon>Lactobacillales</taxon>
        <taxon>Carnobacteriaceae</taxon>
        <taxon>Granulicatella</taxon>
    </lineage>
</organism>
<evidence type="ECO:0000256" key="3">
    <source>
        <dbReference type="ARBA" id="ARBA00023315"/>
    </source>
</evidence>
<comment type="caution">
    <text evidence="5">The sequence shown here is derived from an EMBL/GenBank/DDBJ whole genome shotgun (WGS) entry which is preliminary data.</text>
</comment>
<reference evidence="5" key="2">
    <citation type="submission" date="2011-10" db="EMBL/GenBank/DDBJ databases">
        <title>The Genome Sequence of Granulicatella elegans ATCC 700633.</title>
        <authorList>
            <consortium name="The Broad Institute Genome Sequencing Platform"/>
            <consortium name="The Broad Institute Genome Sequencing Center for Infectious Disease"/>
            <person name="Earl A."/>
            <person name="Ward D."/>
            <person name="Feldgarden M."/>
            <person name="Gevers D."/>
            <person name="Sibley C.D."/>
            <person name="Field T.R."/>
            <person name="Grinwis M."/>
            <person name="Eshaghurshan C.S."/>
            <person name="Surette M.G."/>
            <person name="Young S.K."/>
            <person name="Zeng Q."/>
            <person name="Gargeya S."/>
            <person name="Fitzgerald M."/>
            <person name="Haas B."/>
            <person name="Abouelleil A."/>
            <person name="Alvarado L."/>
            <person name="Arachchi H.M."/>
            <person name="Berlin A."/>
            <person name="Brown A."/>
            <person name="Chapman S.B."/>
            <person name="Chen Z."/>
            <person name="Dunbar C."/>
            <person name="Freedman E."/>
            <person name="Gearin G."/>
            <person name="Goldberg J."/>
            <person name="Griggs A."/>
            <person name="Gujja S."/>
            <person name="Heiman D."/>
            <person name="Howarth C."/>
            <person name="Larson L."/>
            <person name="Lui A."/>
            <person name="MacDonald P.J.P."/>
            <person name="Montmayeur A."/>
            <person name="Murphy C."/>
            <person name="Neiman D."/>
            <person name="Pearson M."/>
            <person name="Priest M."/>
            <person name="Roberts A."/>
            <person name="Saif S."/>
            <person name="Shea T."/>
            <person name="Shenoy N."/>
            <person name="Sisk P."/>
            <person name="Stolte C."/>
            <person name="Sykes S."/>
            <person name="Wortman J."/>
            <person name="Nusbaum C."/>
            <person name="Birren B."/>
        </authorList>
    </citation>
    <scope>NUCLEOTIDE SEQUENCE [LARGE SCALE GENOMIC DNA]</scope>
    <source>
        <strain evidence="5">ATCC 700633</strain>
    </source>
</reference>
<dbReference type="HOGENOM" id="CLU_060091_0_1_9"/>
<accession>D0BK85</accession>
<dbReference type="OrthoDB" id="7330654at2"/>
<dbReference type="EMBL" id="ACRF02000013">
    <property type="protein sequence ID" value="EEW93488.2"/>
    <property type="molecule type" value="Genomic_DNA"/>
</dbReference>
<dbReference type="Proteomes" id="UP000002939">
    <property type="component" value="Unassembled WGS sequence"/>
</dbReference>
<name>D0BK85_9LACT</name>
<dbReference type="PANTHER" id="PTHR11104:SF0">
    <property type="entry name" value="SPBETA PROPHAGE-DERIVED AMINOGLYCOSIDE N(3')-ACETYLTRANSFERASE-LIKE PROTEIN YOKD"/>
    <property type="match status" value="1"/>
</dbReference>
<dbReference type="eggNOG" id="COG2746">
    <property type="taxonomic scope" value="Bacteria"/>
</dbReference>
<dbReference type="GO" id="GO:0046353">
    <property type="term" value="F:aminoglycoside 3-N-acetyltransferase activity"/>
    <property type="evidence" value="ECO:0007669"/>
    <property type="project" value="UniProtKB-EC"/>
</dbReference>